<organism evidence="2 3">
    <name type="scientific">Nitrospina watsonii</name>
    <dbReference type="NCBI Taxonomy" id="1323948"/>
    <lineage>
        <taxon>Bacteria</taxon>
        <taxon>Pseudomonadati</taxon>
        <taxon>Nitrospinota/Tectimicrobiota group</taxon>
        <taxon>Nitrospinota</taxon>
        <taxon>Nitrospinia</taxon>
        <taxon>Nitrospinales</taxon>
        <taxon>Nitrospinaceae</taxon>
        <taxon>Nitrospina</taxon>
    </lineage>
</organism>
<feature type="compositionally biased region" description="Low complexity" evidence="1">
    <location>
        <begin position="127"/>
        <end position="136"/>
    </location>
</feature>
<reference evidence="2 3" key="1">
    <citation type="submission" date="2022-09" db="EMBL/GenBank/DDBJ databases">
        <authorList>
            <person name="Kop L."/>
        </authorList>
    </citation>
    <scope>NUCLEOTIDE SEQUENCE [LARGE SCALE GENOMIC DNA]</scope>
    <source>
        <strain evidence="2 3">347</strain>
    </source>
</reference>
<name>A0ABN8VW42_9BACT</name>
<feature type="compositionally biased region" description="Basic and acidic residues" evidence="1">
    <location>
        <begin position="113"/>
        <end position="123"/>
    </location>
</feature>
<feature type="region of interest" description="Disordered" evidence="1">
    <location>
        <begin position="90"/>
        <end position="156"/>
    </location>
</feature>
<proteinExistence type="predicted"/>
<dbReference type="Proteomes" id="UP001157733">
    <property type="component" value="Chromosome"/>
</dbReference>
<evidence type="ECO:0000256" key="1">
    <source>
        <dbReference type="SAM" id="MobiDB-lite"/>
    </source>
</evidence>
<feature type="compositionally biased region" description="Low complexity" evidence="1">
    <location>
        <begin position="90"/>
        <end position="112"/>
    </location>
</feature>
<dbReference type="EMBL" id="OX336137">
    <property type="protein sequence ID" value="CAI2717405.1"/>
    <property type="molecule type" value="Genomic_DNA"/>
</dbReference>
<gene>
    <name evidence="2" type="ORF">NSPWAT_0546</name>
</gene>
<keyword evidence="3" id="KW-1185">Reference proteome</keyword>
<protein>
    <submittedName>
        <fullName evidence="2">Uncharacterized protein</fullName>
    </submittedName>
</protein>
<sequence>MDFNVGNVSRAFQVYQNQSRIADLNRQSNLRTAQVQADRVSLSTEAQRLFEAGLTRKEPPPASSHIKNIRPASFTPLQIQAAVQSAPAVAAQAVPKTGPQPAAARTPSTPARDQNEPVDRIPDLDLLDLLNFANAQDLDDTDKDAENPASRRGRRA</sequence>
<evidence type="ECO:0000313" key="3">
    <source>
        <dbReference type="Proteomes" id="UP001157733"/>
    </source>
</evidence>
<accession>A0ABN8VW42</accession>
<dbReference type="RefSeq" id="WP_282010346.1">
    <property type="nucleotide sequence ID" value="NZ_OX336137.1"/>
</dbReference>
<evidence type="ECO:0000313" key="2">
    <source>
        <dbReference type="EMBL" id="CAI2717405.1"/>
    </source>
</evidence>